<evidence type="ECO:0000256" key="1">
    <source>
        <dbReference type="SAM" id="MobiDB-lite"/>
    </source>
</evidence>
<accession>A0A2M9CJ09</accession>
<dbReference type="EMBL" id="PGFF01000001">
    <property type="protein sequence ID" value="PJJ71872.1"/>
    <property type="molecule type" value="Genomic_DNA"/>
</dbReference>
<protein>
    <recommendedName>
        <fullName evidence="2">DUF7882 domain-containing protein</fullName>
    </recommendedName>
</protein>
<dbReference type="Proteomes" id="UP000228758">
    <property type="component" value="Unassembled WGS sequence"/>
</dbReference>
<organism evidence="3 4">
    <name type="scientific">Diaminobutyricimonas aerilata</name>
    <dbReference type="NCBI Taxonomy" id="1162967"/>
    <lineage>
        <taxon>Bacteria</taxon>
        <taxon>Bacillati</taxon>
        <taxon>Actinomycetota</taxon>
        <taxon>Actinomycetes</taxon>
        <taxon>Micrococcales</taxon>
        <taxon>Microbacteriaceae</taxon>
        <taxon>Diaminobutyricimonas</taxon>
    </lineage>
</organism>
<feature type="domain" description="DUF7882" evidence="2">
    <location>
        <begin position="1"/>
        <end position="97"/>
    </location>
</feature>
<dbReference type="AlphaFoldDB" id="A0A2M9CJ09"/>
<dbReference type="OrthoDB" id="5123855at2"/>
<evidence type="ECO:0000313" key="4">
    <source>
        <dbReference type="Proteomes" id="UP000228758"/>
    </source>
</evidence>
<comment type="caution">
    <text evidence="3">The sequence shown here is derived from an EMBL/GenBank/DDBJ whole genome shotgun (WGS) entry which is preliminary data.</text>
</comment>
<reference evidence="3 4" key="1">
    <citation type="submission" date="2017-11" db="EMBL/GenBank/DDBJ databases">
        <title>Genomic Encyclopedia of Archaeal and Bacterial Type Strains, Phase II (KMG-II): From Individual Species to Whole Genera.</title>
        <authorList>
            <person name="Goeker M."/>
        </authorList>
    </citation>
    <scope>NUCLEOTIDE SEQUENCE [LARGE SCALE GENOMIC DNA]</scope>
    <source>
        <strain evidence="3 4">DSM 27393</strain>
    </source>
</reference>
<evidence type="ECO:0000313" key="3">
    <source>
        <dbReference type="EMBL" id="PJJ71872.1"/>
    </source>
</evidence>
<dbReference type="RefSeq" id="WP_100364129.1">
    <property type="nucleotide sequence ID" value="NZ_PGFF01000001.1"/>
</dbReference>
<gene>
    <name evidence="3" type="ORF">CLV46_1426</name>
</gene>
<proteinExistence type="predicted"/>
<sequence>MGKLLYGDSQVEIQFDDRALAHLQIVIGAKLRRRESFFLSWRDDPSVGDGRSSIWIDAAIPLYFKYFGGRLPDINREWLELLTQSAHSSHGLQLMDEPGNHNGHPPRSNA</sequence>
<dbReference type="InterPro" id="IPR057204">
    <property type="entry name" value="DUF7882"/>
</dbReference>
<name>A0A2M9CJ09_9MICO</name>
<evidence type="ECO:0000259" key="2">
    <source>
        <dbReference type="Pfam" id="PF25355"/>
    </source>
</evidence>
<dbReference type="Pfam" id="PF25355">
    <property type="entry name" value="DUF7882"/>
    <property type="match status" value="1"/>
</dbReference>
<feature type="region of interest" description="Disordered" evidence="1">
    <location>
        <begin position="90"/>
        <end position="110"/>
    </location>
</feature>
<keyword evidence="4" id="KW-1185">Reference proteome</keyword>